<dbReference type="GeneID" id="110747209"/>
<dbReference type="KEGG" id="pavi:110747209"/>
<gene>
    <name evidence="2" type="primary">LOC110747209</name>
</gene>
<evidence type="ECO:0000313" key="1">
    <source>
        <dbReference type="Proteomes" id="UP000515124"/>
    </source>
</evidence>
<reference evidence="2" key="1">
    <citation type="submission" date="2025-08" db="UniProtKB">
        <authorList>
            <consortium name="RefSeq"/>
        </authorList>
    </citation>
    <scope>IDENTIFICATION</scope>
</reference>
<dbReference type="AlphaFoldDB" id="A0A6P5RPW9"/>
<accession>A0A6P5RPW9</accession>
<name>A0A6P5RPW9_PRUAV</name>
<dbReference type="PANTHER" id="PTHR47150">
    <property type="entry name" value="OS12G0169200 PROTEIN"/>
    <property type="match status" value="1"/>
</dbReference>
<sequence length="436" mass="50130">MARRSIASRFLRSIVFDNDVLDDQYEDDLLARIEAANLANEGQPSRRRGSIESRVVVPRNIARGGQNLYEDYFADPPVFPDHLFRRRFRMSRNIVLRLKNAVENYDPYFIQRRNAAGLLGLSSLQKITAALKMLAYGNAADNLDEYVRIGESTALESLKRFVKAIVATFGDEYLRSPNTNDITRLLAIGDQRHFPGMLGSIDCMHWRWKNCLSAWQGMYYGHFHEPTIILEAVASYDLWIWHAFFGLPGSHNDINVLDRSSVFNELAEGRAPPINYSINGNDCTMGYYLADGIYPTWSTFVKTIPAPQGNKKKYFAAAQESVRKDVERAFGVLQSRFAIVRGAARLWDQNTLKDIMTACIIMHNMVIEEEQHDKRYCHQIHNFDRRGEIPNIEPTRECSLGLTQFIQSHIRIRDKQTHSRLQADLVEHMWQQHGGE</sequence>
<dbReference type="Pfam" id="PF04827">
    <property type="entry name" value="Plant_tran"/>
    <property type="match status" value="1"/>
</dbReference>
<evidence type="ECO:0000313" key="2">
    <source>
        <dbReference type="RefSeq" id="XP_021803086.1"/>
    </source>
</evidence>
<protein>
    <submittedName>
        <fullName evidence="2">Uncharacterized protein LOC110747209</fullName>
    </submittedName>
</protein>
<organism evidence="1 2">
    <name type="scientific">Prunus avium</name>
    <name type="common">Cherry</name>
    <name type="synonym">Cerasus avium</name>
    <dbReference type="NCBI Taxonomy" id="42229"/>
    <lineage>
        <taxon>Eukaryota</taxon>
        <taxon>Viridiplantae</taxon>
        <taxon>Streptophyta</taxon>
        <taxon>Embryophyta</taxon>
        <taxon>Tracheophyta</taxon>
        <taxon>Spermatophyta</taxon>
        <taxon>Magnoliopsida</taxon>
        <taxon>eudicotyledons</taxon>
        <taxon>Gunneridae</taxon>
        <taxon>Pentapetalae</taxon>
        <taxon>rosids</taxon>
        <taxon>fabids</taxon>
        <taxon>Rosales</taxon>
        <taxon>Rosaceae</taxon>
        <taxon>Amygdaloideae</taxon>
        <taxon>Amygdaleae</taxon>
        <taxon>Prunus</taxon>
    </lineage>
</organism>
<dbReference type="InterPro" id="IPR006912">
    <property type="entry name" value="Harbinger_derived_prot"/>
</dbReference>
<dbReference type="PANTHER" id="PTHR47150:SF7">
    <property type="entry name" value="NUCLEASE"/>
    <property type="match status" value="1"/>
</dbReference>
<keyword evidence="1" id="KW-1185">Reference proteome</keyword>
<proteinExistence type="predicted"/>
<dbReference type="RefSeq" id="XP_021803086.1">
    <property type="nucleotide sequence ID" value="XM_021947394.1"/>
</dbReference>
<dbReference type="Gramene" id="Pav_sc0010200.1_g020.1.br:mrna">
    <property type="protein sequence ID" value="Pav_sc0010200.1_g020.1.br:CDS:1"/>
    <property type="gene ID" value="Pav_sc0010200.1_g020.1.br"/>
</dbReference>
<dbReference type="Proteomes" id="UP000515124">
    <property type="component" value="Unplaced"/>
</dbReference>